<accession>A0AAV6UQ57</accession>
<protein>
    <recommendedName>
        <fullName evidence="8">Replication protein A C-terminal domain-containing protein</fullName>
    </recommendedName>
</protein>
<dbReference type="FunFam" id="1.10.10.10:FF:000168">
    <property type="entry name" value="Replication protein A 32 kDa subunit"/>
    <property type="match status" value="1"/>
</dbReference>
<dbReference type="GO" id="GO:0006260">
    <property type="term" value="P:DNA replication"/>
    <property type="evidence" value="ECO:0007669"/>
    <property type="project" value="UniProtKB-KW"/>
</dbReference>
<evidence type="ECO:0000313" key="10">
    <source>
        <dbReference type="Proteomes" id="UP000827092"/>
    </source>
</evidence>
<dbReference type="Proteomes" id="UP000827092">
    <property type="component" value="Unassembled WGS sequence"/>
</dbReference>
<evidence type="ECO:0000313" key="9">
    <source>
        <dbReference type="EMBL" id="KAG8185753.1"/>
    </source>
</evidence>
<keyword evidence="10" id="KW-1185">Reference proteome</keyword>
<dbReference type="GO" id="GO:0006289">
    <property type="term" value="P:nucleotide-excision repair"/>
    <property type="evidence" value="ECO:0007669"/>
    <property type="project" value="TreeGrafter"/>
</dbReference>
<dbReference type="InterPro" id="IPR012340">
    <property type="entry name" value="NA-bd_OB-fold"/>
</dbReference>
<dbReference type="InterPro" id="IPR036390">
    <property type="entry name" value="WH_DNA-bd_sf"/>
</dbReference>
<keyword evidence="5" id="KW-0539">Nucleus</keyword>
<evidence type="ECO:0000256" key="5">
    <source>
        <dbReference type="ARBA" id="ARBA00023242"/>
    </source>
</evidence>
<evidence type="ECO:0000256" key="1">
    <source>
        <dbReference type="ARBA" id="ARBA00004123"/>
    </source>
</evidence>
<dbReference type="InterPro" id="IPR036388">
    <property type="entry name" value="WH-like_DNA-bd_sf"/>
</dbReference>
<dbReference type="AlphaFoldDB" id="A0AAV6UQ57"/>
<dbReference type="EMBL" id="JAFNEN010000325">
    <property type="protein sequence ID" value="KAG8185753.1"/>
    <property type="molecule type" value="Genomic_DNA"/>
</dbReference>
<dbReference type="GO" id="GO:0000781">
    <property type="term" value="C:chromosome, telomeric region"/>
    <property type="evidence" value="ECO:0007669"/>
    <property type="project" value="TreeGrafter"/>
</dbReference>
<keyword evidence="4" id="KW-0238">DNA-binding</keyword>
<comment type="similarity">
    <text evidence="2">Belongs to the replication factor A protein 2 family.</text>
</comment>
<evidence type="ECO:0000256" key="7">
    <source>
        <dbReference type="SAM" id="MobiDB-lite"/>
    </source>
</evidence>
<evidence type="ECO:0000256" key="4">
    <source>
        <dbReference type="ARBA" id="ARBA00023125"/>
    </source>
</evidence>
<dbReference type="InterPro" id="IPR040260">
    <property type="entry name" value="RFA2-like"/>
</dbReference>
<dbReference type="CDD" id="cd04478">
    <property type="entry name" value="RPA2_DBD_D"/>
    <property type="match status" value="1"/>
</dbReference>
<sequence>MWGAGGDGGFGGKGNFEQSGGGFLNTTVSSPSTSDKKKPERLTNVMPITIAQIHLMQESDEHLSVGSVSAKIVTFVALVQTVDVQTTKVTYVVSDFTSPSIEVHLWIGESDDQSKLNIMQENTYARVTGAVRSMKGKRHVMAFNIRPLTDLSELTMHMAEVIHSSMAIQIRDKENATASTATGFGSTSMLTSGMDTSDTFASNTSSKLSKPQQLVRQAIINCKDEQGIAVSELYNSLKSLSRQSIQEALDFLSNEGHIYSTIDEDHYKSTDCV</sequence>
<dbReference type="SUPFAM" id="SSF50249">
    <property type="entry name" value="Nucleic acid-binding proteins"/>
    <property type="match status" value="1"/>
</dbReference>
<dbReference type="InterPro" id="IPR014892">
    <property type="entry name" value="RPA_C"/>
</dbReference>
<keyword evidence="3" id="KW-0235">DNA replication</keyword>
<dbReference type="GO" id="GO:0000724">
    <property type="term" value="P:double-strand break repair via homologous recombination"/>
    <property type="evidence" value="ECO:0007669"/>
    <property type="project" value="TreeGrafter"/>
</dbReference>
<feature type="region of interest" description="Disordered" evidence="7">
    <location>
        <begin position="21"/>
        <end position="41"/>
    </location>
</feature>
<dbReference type="GO" id="GO:0005662">
    <property type="term" value="C:DNA replication factor A complex"/>
    <property type="evidence" value="ECO:0007669"/>
    <property type="project" value="TreeGrafter"/>
</dbReference>
<comment type="subcellular location">
    <subcellularLocation>
        <location evidence="1">Nucleus</location>
    </subcellularLocation>
</comment>
<dbReference type="SUPFAM" id="SSF46785">
    <property type="entry name" value="Winged helix' DNA-binding domain"/>
    <property type="match status" value="1"/>
</dbReference>
<reference evidence="9 10" key="1">
    <citation type="journal article" date="2022" name="Nat. Ecol. Evol.">
        <title>A masculinizing supergene underlies an exaggerated male reproductive morph in a spider.</title>
        <authorList>
            <person name="Hendrickx F."/>
            <person name="De Corte Z."/>
            <person name="Sonet G."/>
            <person name="Van Belleghem S.M."/>
            <person name="Kostlbacher S."/>
            <person name="Vangestel C."/>
        </authorList>
    </citation>
    <scope>NUCLEOTIDE SEQUENCE [LARGE SCALE GENOMIC DNA]</scope>
    <source>
        <strain evidence="9">W744_W776</strain>
    </source>
</reference>
<evidence type="ECO:0000256" key="6">
    <source>
        <dbReference type="PIRSR" id="PIRSR036949-1"/>
    </source>
</evidence>
<evidence type="ECO:0000259" key="8">
    <source>
        <dbReference type="Pfam" id="PF08784"/>
    </source>
</evidence>
<feature type="cross-link" description="Glycyl lysine isopeptide (Lys-Gly) (interchain with G-Cter in ubiquitin)" evidence="6">
    <location>
        <position position="37"/>
    </location>
</feature>
<dbReference type="PANTHER" id="PTHR13989">
    <property type="entry name" value="REPLICATION PROTEIN A-RELATED"/>
    <property type="match status" value="1"/>
</dbReference>
<evidence type="ECO:0000256" key="2">
    <source>
        <dbReference type="ARBA" id="ARBA00007815"/>
    </source>
</evidence>
<dbReference type="Gene3D" id="2.40.50.140">
    <property type="entry name" value="Nucleic acid-binding proteins"/>
    <property type="match status" value="1"/>
</dbReference>
<feature type="domain" description="Replication protein A C-terminal" evidence="8">
    <location>
        <begin position="177"/>
        <end position="265"/>
    </location>
</feature>
<feature type="compositionally biased region" description="Polar residues" evidence="7">
    <location>
        <begin position="24"/>
        <end position="33"/>
    </location>
</feature>
<comment type="caution">
    <text evidence="9">The sequence shown here is derived from an EMBL/GenBank/DDBJ whole genome shotgun (WGS) entry which is preliminary data.</text>
</comment>
<evidence type="ECO:0000256" key="3">
    <source>
        <dbReference type="ARBA" id="ARBA00022705"/>
    </source>
</evidence>
<name>A0AAV6UQ57_9ARAC</name>
<dbReference type="GO" id="GO:0035861">
    <property type="term" value="C:site of double-strand break"/>
    <property type="evidence" value="ECO:0007669"/>
    <property type="project" value="TreeGrafter"/>
</dbReference>
<dbReference type="InterPro" id="IPR014646">
    <property type="entry name" value="Rfa2/RPA32"/>
</dbReference>
<dbReference type="Pfam" id="PF08784">
    <property type="entry name" value="RPA_C"/>
    <property type="match status" value="1"/>
</dbReference>
<dbReference type="PIRSF" id="PIRSF036949">
    <property type="entry name" value="RPA32"/>
    <property type="match status" value="1"/>
</dbReference>
<feature type="cross-link" description="Glycyl lysine isopeptide (Lys-Gly) (interchain with G-Cter in ubiquitin)" evidence="6">
    <location>
        <position position="36"/>
    </location>
</feature>
<gene>
    <name evidence="9" type="ORF">JTE90_000736</name>
</gene>
<dbReference type="PANTHER" id="PTHR13989:SF16">
    <property type="entry name" value="REPLICATION PROTEIN A2"/>
    <property type="match status" value="1"/>
</dbReference>
<dbReference type="Gene3D" id="1.10.10.10">
    <property type="entry name" value="Winged helix-like DNA-binding domain superfamily/Winged helix DNA-binding domain"/>
    <property type="match status" value="1"/>
</dbReference>
<dbReference type="GO" id="GO:0003697">
    <property type="term" value="F:single-stranded DNA binding"/>
    <property type="evidence" value="ECO:0007669"/>
    <property type="project" value="TreeGrafter"/>
</dbReference>
<organism evidence="9 10">
    <name type="scientific">Oedothorax gibbosus</name>
    <dbReference type="NCBI Taxonomy" id="931172"/>
    <lineage>
        <taxon>Eukaryota</taxon>
        <taxon>Metazoa</taxon>
        <taxon>Ecdysozoa</taxon>
        <taxon>Arthropoda</taxon>
        <taxon>Chelicerata</taxon>
        <taxon>Arachnida</taxon>
        <taxon>Araneae</taxon>
        <taxon>Araneomorphae</taxon>
        <taxon>Entelegynae</taxon>
        <taxon>Araneoidea</taxon>
        <taxon>Linyphiidae</taxon>
        <taxon>Erigoninae</taxon>
        <taxon>Oedothorax</taxon>
    </lineage>
</organism>
<proteinExistence type="inferred from homology"/>